<dbReference type="EMBL" id="NPIA01000004">
    <property type="protein sequence ID" value="OZM57068.1"/>
    <property type="molecule type" value="Genomic_DNA"/>
</dbReference>
<keyword evidence="2" id="KW-1185">Reference proteome</keyword>
<dbReference type="AlphaFoldDB" id="A0A263BU31"/>
<proteinExistence type="predicted"/>
<evidence type="ECO:0000313" key="2">
    <source>
        <dbReference type="Proteomes" id="UP000217083"/>
    </source>
</evidence>
<protein>
    <submittedName>
        <fullName evidence="1">Uncharacterized protein</fullName>
    </submittedName>
</protein>
<dbReference type="RefSeq" id="WP_094924701.1">
    <property type="nucleotide sequence ID" value="NZ_NPIA01000004.1"/>
</dbReference>
<reference evidence="2" key="1">
    <citation type="submission" date="2017-08" db="EMBL/GenBank/DDBJ databases">
        <authorList>
            <person name="Huang Z."/>
        </authorList>
    </citation>
    <scope>NUCLEOTIDE SEQUENCE [LARGE SCALE GENOMIC DNA]</scope>
    <source>
        <strain evidence="2">SA5d-4</strain>
    </source>
</reference>
<gene>
    <name evidence="1" type="ORF">CIB95_09905</name>
</gene>
<reference evidence="1 2" key="2">
    <citation type="submission" date="2017-09" db="EMBL/GenBank/DDBJ databases">
        <title>Bacillus patelloidae sp. nov., isolated from the intestinal tract of a marine limpet.</title>
        <authorList>
            <person name="Liu R."/>
            <person name="Dong C."/>
            <person name="Shao Z."/>
        </authorList>
    </citation>
    <scope>NUCLEOTIDE SEQUENCE [LARGE SCALE GENOMIC DNA]</scope>
    <source>
        <strain evidence="1 2">SA5d-4</strain>
    </source>
</reference>
<accession>A0A263BU31</accession>
<comment type="caution">
    <text evidence="1">The sequence shown here is derived from an EMBL/GenBank/DDBJ whole genome shotgun (WGS) entry which is preliminary data.</text>
</comment>
<sequence>MTNKIQVFSEYKIKNNDTNSYEKAMDAVIARLKEDGARNIQWYKSVDQNNLYVEMYEVDSMDDYNRIKVLRKSSVEERYKDIHPFIEGDAEKLHMWAFATVKK</sequence>
<name>A0A263BU31_9BACI</name>
<organism evidence="1 2">
    <name type="scientific">Lottiidibacillus patelloidae</name>
    <dbReference type="NCBI Taxonomy" id="2670334"/>
    <lineage>
        <taxon>Bacteria</taxon>
        <taxon>Bacillati</taxon>
        <taxon>Bacillota</taxon>
        <taxon>Bacilli</taxon>
        <taxon>Bacillales</taxon>
        <taxon>Bacillaceae</taxon>
        <taxon>Lottiidibacillus</taxon>
    </lineage>
</organism>
<evidence type="ECO:0000313" key="1">
    <source>
        <dbReference type="EMBL" id="OZM57068.1"/>
    </source>
</evidence>
<dbReference type="Proteomes" id="UP000217083">
    <property type="component" value="Unassembled WGS sequence"/>
</dbReference>